<protein>
    <submittedName>
        <fullName evidence="3">Uncharacterized protein</fullName>
    </submittedName>
</protein>
<dbReference type="EnsemblMetazoa" id="SCAU012271-RA">
    <property type="protein sequence ID" value="SCAU012271-PA"/>
    <property type="gene ID" value="SCAU012271"/>
</dbReference>
<name>A0A1I8PYP5_STOCA</name>
<keyword evidence="4" id="KW-1185">Reference proteome</keyword>
<organism evidence="3 4">
    <name type="scientific">Stomoxys calcitrans</name>
    <name type="common">Stable fly</name>
    <name type="synonym">Conops calcitrans</name>
    <dbReference type="NCBI Taxonomy" id="35570"/>
    <lineage>
        <taxon>Eukaryota</taxon>
        <taxon>Metazoa</taxon>
        <taxon>Ecdysozoa</taxon>
        <taxon>Arthropoda</taxon>
        <taxon>Hexapoda</taxon>
        <taxon>Insecta</taxon>
        <taxon>Pterygota</taxon>
        <taxon>Neoptera</taxon>
        <taxon>Endopterygota</taxon>
        <taxon>Diptera</taxon>
        <taxon>Brachycera</taxon>
        <taxon>Muscomorpha</taxon>
        <taxon>Muscoidea</taxon>
        <taxon>Muscidae</taxon>
        <taxon>Stomoxys</taxon>
    </lineage>
</organism>
<dbReference type="Proteomes" id="UP000095300">
    <property type="component" value="Unassembled WGS sequence"/>
</dbReference>
<feature type="region of interest" description="Disordered" evidence="1">
    <location>
        <begin position="107"/>
        <end position="168"/>
    </location>
</feature>
<evidence type="ECO:0000313" key="3">
    <source>
        <dbReference type="EnsemblMetazoa" id="SCAU012271-PA"/>
    </source>
</evidence>
<feature type="compositionally biased region" description="Polar residues" evidence="1">
    <location>
        <begin position="159"/>
        <end position="168"/>
    </location>
</feature>
<keyword evidence="2" id="KW-0812">Transmembrane</keyword>
<feature type="compositionally biased region" description="Low complexity" evidence="1">
    <location>
        <begin position="139"/>
        <end position="153"/>
    </location>
</feature>
<gene>
    <name evidence="3" type="primary">106090129</name>
</gene>
<feature type="compositionally biased region" description="Polar residues" evidence="1">
    <location>
        <begin position="123"/>
        <end position="134"/>
    </location>
</feature>
<proteinExistence type="predicted"/>
<feature type="compositionally biased region" description="Low complexity" evidence="1">
    <location>
        <begin position="110"/>
        <end position="121"/>
    </location>
</feature>
<evidence type="ECO:0000256" key="2">
    <source>
        <dbReference type="SAM" id="Phobius"/>
    </source>
</evidence>
<accession>A0A1I8PYP5</accession>
<keyword evidence="2" id="KW-1133">Transmembrane helix</keyword>
<evidence type="ECO:0000256" key="1">
    <source>
        <dbReference type="SAM" id="MobiDB-lite"/>
    </source>
</evidence>
<dbReference type="AlphaFoldDB" id="A0A1I8PYP5"/>
<feature type="transmembrane region" description="Helical" evidence="2">
    <location>
        <begin position="40"/>
        <end position="62"/>
    </location>
</feature>
<dbReference type="VEuPathDB" id="VectorBase:SCAU012271"/>
<keyword evidence="2" id="KW-0472">Membrane</keyword>
<sequence>MLNRALTSTRSTSSSAFKMPVFSLLSSSSSPSSMPSSRNVAITFTISSVVNLKMFLYVVLILTNCLSWRGAVAHGSAIAALSHGDMPLVKSSSLVGDIFVDTAAHETNAGSSGSSSSEGNGIAATSASNINQPAAATVNKDSNTNNNSNNNNKEAPSASMPTGSASSRFNVDLRGATSVSSTGAIQSPTTFIGGDPLHQLQHYGGLRRKPLSLTATKSAFEEK</sequence>
<reference evidence="3" key="1">
    <citation type="submission" date="2020-05" db="UniProtKB">
        <authorList>
            <consortium name="EnsemblMetazoa"/>
        </authorList>
    </citation>
    <scope>IDENTIFICATION</scope>
    <source>
        <strain evidence="3">USDA</strain>
    </source>
</reference>
<evidence type="ECO:0000313" key="4">
    <source>
        <dbReference type="Proteomes" id="UP000095300"/>
    </source>
</evidence>